<name>R0HMC7_9BRAS</name>
<gene>
    <name evidence="1" type="ORF">CARUB_v10018360mg</name>
</gene>
<accession>R0HMC7</accession>
<evidence type="ECO:0000313" key="1">
    <source>
        <dbReference type="EMBL" id="EOA25053.1"/>
    </source>
</evidence>
<protein>
    <submittedName>
        <fullName evidence="1">Uncharacterized protein</fullName>
    </submittedName>
</protein>
<keyword evidence="2" id="KW-1185">Reference proteome</keyword>
<evidence type="ECO:0000313" key="2">
    <source>
        <dbReference type="Proteomes" id="UP000029121"/>
    </source>
</evidence>
<dbReference type="AlphaFoldDB" id="R0HMC7"/>
<proteinExistence type="predicted"/>
<organism evidence="1 2">
    <name type="scientific">Capsella rubella</name>
    <dbReference type="NCBI Taxonomy" id="81985"/>
    <lineage>
        <taxon>Eukaryota</taxon>
        <taxon>Viridiplantae</taxon>
        <taxon>Streptophyta</taxon>
        <taxon>Embryophyta</taxon>
        <taxon>Tracheophyta</taxon>
        <taxon>Spermatophyta</taxon>
        <taxon>Magnoliopsida</taxon>
        <taxon>eudicotyledons</taxon>
        <taxon>Gunneridae</taxon>
        <taxon>Pentapetalae</taxon>
        <taxon>rosids</taxon>
        <taxon>malvids</taxon>
        <taxon>Brassicales</taxon>
        <taxon>Brassicaceae</taxon>
        <taxon>Camelineae</taxon>
        <taxon>Capsella</taxon>
    </lineage>
</organism>
<reference evidence="2" key="1">
    <citation type="journal article" date="2013" name="Nat. Genet.">
        <title>The Capsella rubella genome and the genomic consequences of rapid mating system evolution.</title>
        <authorList>
            <person name="Slotte T."/>
            <person name="Hazzouri K.M."/>
            <person name="Agren J.A."/>
            <person name="Koenig D."/>
            <person name="Maumus F."/>
            <person name="Guo Y.L."/>
            <person name="Steige K."/>
            <person name="Platts A.E."/>
            <person name="Escobar J.S."/>
            <person name="Newman L.K."/>
            <person name="Wang W."/>
            <person name="Mandakova T."/>
            <person name="Vello E."/>
            <person name="Smith L.M."/>
            <person name="Henz S.R."/>
            <person name="Steffen J."/>
            <person name="Takuno S."/>
            <person name="Brandvain Y."/>
            <person name="Coop G."/>
            <person name="Andolfatto P."/>
            <person name="Hu T.T."/>
            <person name="Blanchette M."/>
            <person name="Clark R.M."/>
            <person name="Quesneville H."/>
            <person name="Nordborg M."/>
            <person name="Gaut B.S."/>
            <person name="Lysak M.A."/>
            <person name="Jenkins J."/>
            <person name="Grimwood J."/>
            <person name="Chapman J."/>
            <person name="Prochnik S."/>
            <person name="Shu S."/>
            <person name="Rokhsar D."/>
            <person name="Schmutz J."/>
            <person name="Weigel D."/>
            <person name="Wright S.I."/>
        </authorList>
    </citation>
    <scope>NUCLEOTIDE SEQUENCE [LARGE SCALE GENOMIC DNA]</scope>
    <source>
        <strain evidence="2">cv. Monte Gargano</strain>
    </source>
</reference>
<dbReference type="EMBL" id="KB870809">
    <property type="protein sequence ID" value="EOA25053.1"/>
    <property type="molecule type" value="Genomic_DNA"/>
</dbReference>
<sequence length="60" mass="6773">MGREVQGLSCEDKCMFKCGGLYVPEDACINPCIREHCHKPPSHRVQSLQVETAGMRNPRE</sequence>
<dbReference type="Proteomes" id="UP000029121">
    <property type="component" value="Unassembled WGS sequence"/>
</dbReference>